<accession>A0AAI8VQV4</accession>
<gene>
    <name evidence="2" type="ORF">KHLLAP_LOCUS9406</name>
</gene>
<dbReference type="AlphaFoldDB" id="A0AAI8VQV4"/>
<comment type="caution">
    <text evidence="2">The sequence shown here is derived from an EMBL/GenBank/DDBJ whole genome shotgun (WGS) entry which is preliminary data.</text>
</comment>
<reference evidence="2" key="1">
    <citation type="submission" date="2023-10" db="EMBL/GenBank/DDBJ databases">
        <authorList>
            <person name="Hackl T."/>
        </authorList>
    </citation>
    <scope>NUCLEOTIDE SEQUENCE</scope>
</reference>
<keyword evidence="3" id="KW-1185">Reference proteome</keyword>
<feature type="region of interest" description="Disordered" evidence="1">
    <location>
        <begin position="62"/>
        <end position="88"/>
    </location>
</feature>
<evidence type="ECO:0000256" key="1">
    <source>
        <dbReference type="SAM" id="MobiDB-lite"/>
    </source>
</evidence>
<evidence type="ECO:0000313" key="3">
    <source>
        <dbReference type="Proteomes" id="UP001295740"/>
    </source>
</evidence>
<feature type="compositionally biased region" description="Basic and acidic residues" evidence="1">
    <location>
        <begin position="62"/>
        <end position="73"/>
    </location>
</feature>
<name>A0AAI8VQV4_9PEZI</name>
<protein>
    <submittedName>
        <fullName evidence="2">Uu.00g139640.m01.CDS01</fullName>
    </submittedName>
</protein>
<evidence type="ECO:0000313" key="2">
    <source>
        <dbReference type="EMBL" id="CAJ2508938.1"/>
    </source>
</evidence>
<organism evidence="2 3">
    <name type="scientific">Anthostomella pinea</name>
    <dbReference type="NCBI Taxonomy" id="933095"/>
    <lineage>
        <taxon>Eukaryota</taxon>
        <taxon>Fungi</taxon>
        <taxon>Dikarya</taxon>
        <taxon>Ascomycota</taxon>
        <taxon>Pezizomycotina</taxon>
        <taxon>Sordariomycetes</taxon>
        <taxon>Xylariomycetidae</taxon>
        <taxon>Xylariales</taxon>
        <taxon>Xylariaceae</taxon>
        <taxon>Anthostomella</taxon>
    </lineage>
</organism>
<dbReference type="EMBL" id="CAUWAG010000012">
    <property type="protein sequence ID" value="CAJ2508938.1"/>
    <property type="molecule type" value="Genomic_DNA"/>
</dbReference>
<proteinExistence type="predicted"/>
<dbReference type="Proteomes" id="UP001295740">
    <property type="component" value="Unassembled WGS sequence"/>
</dbReference>
<sequence length="88" mass="9722">MPVTRTHCCLCGDFVIDENWSPSWMAQFYALYAVDEEADAPAFLSGPGRRQRFADVVQVADSERAAAEDDPSHRSHALGLRGQRGLPT</sequence>